<dbReference type="Proteomes" id="UP000282597">
    <property type="component" value="Chromosome"/>
</dbReference>
<accession>A0A2Z6EUQ1</accession>
<organism evidence="1 2">
    <name type="scientific">Mycoavidus cysteinexigens</name>
    <dbReference type="NCBI Taxonomy" id="1553431"/>
    <lineage>
        <taxon>Bacteria</taxon>
        <taxon>Pseudomonadati</taxon>
        <taxon>Pseudomonadota</taxon>
        <taxon>Betaproteobacteria</taxon>
        <taxon>Burkholderiales</taxon>
        <taxon>Burkholderiaceae</taxon>
        <taxon>Mycoavidus</taxon>
    </lineage>
</organism>
<dbReference type="Pfam" id="PF03390">
    <property type="entry name" value="2HCT"/>
    <property type="match status" value="1"/>
</dbReference>
<proteinExistence type="predicted"/>
<dbReference type="KEGG" id="mcys:MCB1EB_0981"/>
<name>A0A2Z6EUQ1_9BURK</name>
<reference evidence="1 2" key="1">
    <citation type="journal article" date="2018" name="Microbes Environ.">
        <title>Comparative Genomic Insights into Endofungal Lifestyles of Two Bacterial Endosymbionts, Mycoavidus cysteinexigens and Burkholderia rhizoxinica.</title>
        <authorList>
            <person name="Sharmin D."/>
            <person name="Guo Y."/>
            <person name="Nishizawa T."/>
            <person name="Ohshima S."/>
            <person name="Sato Y."/>
            <person name="Takashima Y."/>
            <person name="Narisawa K."/>
            <person name="Ohta H."/>
        </authorList>
    </citation>
    <scope>NUCLEOTIDE SEQUENCE [LARGE SCALE GENOMIC DNA]</scope>
    <source>
        <strain evidence="1 2">B1-EB</strain>
    </source>
</reference>
<dbReference type="PIRSF" id="PIRSF005348">
    <property type="entry name" value="YxkH"/>
    <property type="match status" value="1"/>
</dbReference>
<dbReference type="PANTHER" id="PTHR40033">
    <property type="entry name" value="NA(+)-MALATE SYMPORTER"/>
    <property type="match status" value="1"/>
</dbReference>
<dbReference type="RefSeq" id="WP_081953471.1">
    <property type="nucleotide sequence ID" value="NZ_AP018150.1"/>
</dbReference>
<dbReference type="GO" id="GO:0008514">
    <property type="term" value="F:organic anion transmembrane transporter activity"/>
    <property type="evidence" value="ECO:0007669"/>
    <property type="project" value="InterPro"/>
</dbReference>
<dbReference type="PANTHER" id="PTHR40033:SF1">
    <property type="entry name" value="CITRATE-SODIUM SYMPORTER"/>
    <property type="match status" value="1"/>
</dbReference>
<evidence type="ECO:0000313" key="1">
    <source>
        <dbReference type="EMBL" id="BBE09142.1"/>
    </source>
</evidence>
<sequence>MYHSIKKDDLFNLSDAPPSGALEALGLYTTISVPPPNRARQAPLLFHPPRVESQWQQWMNKSIGIIPLPIFYILSASLILLLSINEFSSEISLVFAALTVLGFSCAELGARLPGLRHIGGTVILTILLPSFLVHHALLPSKLVQSINNFWHTTNILYLFTAAVIVGGILSMDRRLLIKGFAKLFIPLTAGSIAAVIVGTLTGIAFGFSAHHALFYLVIPIMAGGLGEGGIPLTLGYATILNVPQPQLFAQIVPPVVLGNLTAIVCASILHQLGKRYPRYSGNGELLRTSDSESPPENHAFSFTIETLAAAGMIAISLYLVGVVIYHCTGLPAPLGMLLLTVIIKLARIVPPKFEHGAYAMYRFFAVTAAYPMLFGIGLILTPWEAFLATLTLGHFVTILATVATLTTVGFIVGRWTGLHPIESAIVNACHSGMGSVGDLAILTSAHRMQLMPFAQLATRIGGALTVMVALLIFSQVPG</sequence>
<gene>
    <name evidence="1" type="ORF">MCB1EB_0981</name>
</gene>
<dbReference type="GO" id="GO:0016020">
    <property type="term" value="C:membrane"/>
    <property type="evidence" value="ECO:0007669"/>
    <property type="project" value="InterPro"/>
</dbReference>
<dbReference type="AlphaFoldDB" id="A0A2Z6EUQ1"/>
<dbReference type="InterPro" id="IPR004679">
    <property type="entry name" value="2-OHcarboxylate_transport"/>
</dbReference>
<keyword evidence="2" id="KW-1185">Reference proteome</keyword>
<protein>
    <submittedName>
        <fullName evidence="1">Citrate/L-malate proton symporter</fullName>
    </submittedName>
</protein>
<evidence type="ECO:0000313" key="2">
    <source>
        <dbReference type="Proteomes" id="UP000282597"/>
    </source>
</evidence>
<dbReference type="EMBL" id="AP018150">
    <property type="protein sequence ID" value="BBE09142.1"/>
    <property type="molecule type" value="Genomic_DNA"/>
</dbReference>